<organism evidence="1 2">
    <name type="scientific">Natronocella acetinitrilica</name>
    <dbReference type="NCBI Taxonomy" id="414046"/>
    <lineage>
        <taxon>Bacteria</taxon>
        <taxon>Pseudomonadati</taxon>
        <taxon>Pseudomonadota</taxon>
        <taxon>Gammaproteobacteria</taxon>
        <taxon>Chromatiales</taxon>
        <taxon>Ectothiorhodospiraceae</taxon>
        <taxon>Natronocella</taxon>
    </lineage>
</organism>
<protein>
    <recommendedName>
        <fullName evidence="3">Head decoration protein</fullName>
    </recommendedName>
</protein>
<accession>A0AAE3G459</accession>
<proteinExistence type="predicted"/>
<dbReference type="Gene3D" id="2.40.300.10">
    <property type="entry name" value="Head decoration protein D"/>
    <property type="match status" value="1"/>
</dbReference>
<dbReference type="Proteomes" id="UP001205843">
    <property type="component" value="Unassembled WGS sequence"/>
</dbReference>
<dbReference type="InterPro" id="IPR004195">
    <property type="entry name" value="Head_decoration_D"/>
</dbReference>
<dbReference type="EMBL" id="JALJXV010000006">
    <property type="protein sequence ID" value="MCP1675451.1"/>
    <property type="molecule type" value="Genomic_DNA"/>
</dbReference>
<dbReference type="AlphaFoldDB" id="A0AAE3G459"/>
<reference evidence="1" key="1">
    <citation type="submission" date="2022-03" db="EMBL/GenBank/DDBJ databases">
        <title>Genomic Encyclopedia of Type Strains, Phase III (KMG-III): the genomes of soil and plant-associated and newly described type strains.</title>
        <authorList>
            <person name="Whitman W."/>
        </authorList>
    </citation>
    <scope>NUCLEOTIDE SEQUENCE</scope>
    <source>
        <strain evidence="1">ANL 6-2</strain>
    </source>
</reference>
<evidence type="ECO:0008006" key="3">
    <source>
        <dbReference type="Google" id="ProtNLM"/>
    </source>
</evidence>
<evidence type="ECO:0000313" key="2">
    <source>
        <dbReference type="Proteomes" id="UP001205843"/>
    </source>
</evidence>
<sequence length="128" mass="13227">MTVLTEGKHRAEFIASEANGTRSRDVVTLAEGQNLGPGTVLGRITASGLFTQLDPEAETGAEVASAILYDHVDASDADTSATVIARDAEVADHSLVWPEGISAGDKADAIAALADTYANGFGRIIVLD</sequence>
<dbReference type="RefSeq" id="WP_253478918.1">
    <property type="nucleotide sequence ID" value="NZ_JALJXV010000006.1"/>
</dbReference>
<name>A0AAE3G459_9GAMM</name>
<keyword evidence="2" id="KW-1185">Reference proteome</keyword>
<comment type="caution">
    <text evidence="1">The sequence shown here is derived from an EMBL/GenBank/DDBJ whole genome shotgun (WGS) entry which is preliminary data.</text>
</comment>
<evidence type="ECO:0000313" key="1">
    <source>
        <dbReference type="EMBL" id="MCP1675451.1"/>
    </source>
</evidence>
<gene>
    <name evidence="1" type="ORF">J2T57_002601</name>
</gene>
<dbReference type="Pfam" id="PF02924">
    <property type="entry name" value="HDPD"/>
    <property type="match status" value="1"/>
</dbReference>